<dbReference type="EMBL" id="JAACJM010000232">
    <property type="protein sequence ID" value="KAF5335925.1"/>
    <property type="molecule type" value="Genomic_DNA"/>
</dbReference>
<name>A0A8H5C624_9AGAR</name>
<protein>
    <recommendedName>
        <fullName evidence="1">DUF6532 domain-containing protein</fullName>
    </recommendedName>
</protein>
<reference evidence="2 3" key="1">
    <citation type="journal article" date="2020" name="ISME J.">
        <title>Uncovering the hidden diversity of litter-decomposition mechanisms in mushroom-forming fungi.</title>
        <authorList>
            <person name="Floudas D."/>
            <person name="Bentzer J."/>
            <person name="Ahren D."/>
            <person name="Johansson T."/>
            <person name="Persson P."/>
            <person name="Tunlid A."/>
        </authorList>
    </citation>
    <scope>NUCLEOTIDE SEQUENCE [LARGE SCALE GENOMIC DNA]</scope>
    <source>
        <strain evidence="2 3">CBS 291.85</strain>
    </source>
</reference>
<proteinExistence type="predicted"/>
<feature type="domain" description="DUF6532" evidence="1">
    <location>
        <begin position="2"/>
        <end position="79"/>
    </location>
</feature>
<dbReference type="AlphaFoldDB" id="A0A8H5C624"/>
<evidence type="ECO:0000313" key="2">
    <source>
        <dbReference type="EMBL" id="KAF5335925.1"/>
    </source>
</evidence>
<dbReference type="OrthoDB" id="3225557at2759"/>
<dbReference type="InterPro" id="IPR045341">
    <property type="entry name" value="DUF6532"/>
</dbReference>
<evidence type="ECO:0000259" key="1">
    <source>
        <dbReference type="Pfam" id="PF20149"/>
    </source>
</evidence>
<organism evidence="2 3">
    <name type="scientific">Tetrapyrgos nigripes</name>
    <dbReference type="NCBI Taxonomy" id="182062"/>
    <lineage>
        <taxon>Eukaryota</taxon>
        <taxon>Fungi</taxon>
        <taxon>Dikarya</taxon>
        <taxon>Basidiomycota</taxon>
        <taxon>Agaricomycotina</taxon>
        <taxon>Agaricomycetes</taxon>
        <taxon>Agaricomycetidae</taxon>
        <taxon>Agaricales</taxon>
        <taxon>Marasmiineae</taxon>
        <taxon>Marasmiaceae</taxon>
        <taxon>Tetrapyrgos</taxon>
    </lineage>
</organism>
<dbReference type="Pfam" id="PF20149">
    <property type="entry name" value="DUF6532"/>
    <property type="match status" value="1"/>
</dbReference>
<evidence type="ECO:0000313" key="3">
    <source>
        <dbReference type="Proteomes" id="UP000559256"/>
    </source>
</evidence>
<comment type="caution">
    <text evidence="2">The sequence shown here is derived from an EMBL/GenBank/DDBJ whole genome shotgun (WGS) entry which is preliminary data.</text>
</comment>
<dbReference type="Proteomes" id="UP000559256">
    <property type="component" value="Unassembled WGS sequence"/>
</dbReference>
<gene>
    <name evidence="2" type="ORF">D9758_018334</name>
</gene>
<sequence length="156" mass="16704">MKAMFFGVTNYSTIVGKAKDLFVSGAQDAKKPELPIGLVALSAVAIHAILQDYALGHKEDFPAKELEGVWKTYIGILRNIEKVNVGRYHRLMHNLYAQSSGALALATHGMSNDDIFNAVDCSAMAQDNDVRAVPVIVKGTGDDTTAVVSSTRVPAA</sequence>
<accession>A0A8H5C624</accession>
<keyword evidence="3" id="KW-1185">Reference proteome</keyword>